<evidence type="ECO:0000313" key="1">
    <source>
        <dbReference type="EMBL" id="MDG5481316.1"/>
    </source>
</evidence>
<sequence>MGNELEVDSGDLRAAAADSDAVAGTLAGAAAGGPTGAQPSAAGVAALDAAISAMRVRQSARVSGQAGDLTVAAAHYDNTDGDSAEDISATV</sequence>
<organism evidence="1 2">
    <name type="scientific">Mycolicibacterium gadium</name>
    <name type="common">Mycobacterium gadium</name>
    <dbReference type="NCBI Taxonomy" id="1794"/>
    <lineage>
        <taxon>Bacteria</taxon>
        <taxon>Bacillati</taxon>
        <taxon>Actinomycetota</taxon>
        <taxon>Actinomycetes</taxon>
        <taxon>Mycobacteriales</taxon>
        <taxon>Mycobacteriaceae</taxon>
        <taxon>Mycolicibacterium</taxon>
    </lineage>
</organism>
<gene>
    <name evidence="1" type="ORF">MNO81_00710</name>
</gene>
<keyword evidence="2" id="KW-1185">Reference proteome</keyword>
<dbReference type="RefSeq" id="WP_278219402.1">
    <property type="nucleotide sequence ID" value="NZ_JAKZMO010000001.1"/>
</dbReference>
<dbReference type="EMBL" id="JAKZMO010000001">
    <property type="protein sequence ID" value="MDG5481316.1"/>
    <property type="molecule type" value="Genomic_DNA"/>
</dbReference>
<evidence type="ECO:0000313" key="2">
    <source>
        <dbReference type="Proteomes" id="UP001154266"/>
    </source>
</evidence>
<reference evidence="1" key="1">
    <citation type="journal article" date="2023" name="Environ. Microbiol.">
        <title>The 2-methylpropene degradation pathway in Mycobacteriaceae family strains.</title>
        <authorList>
            <person name="Helbich S."/>
            <person name="Barrantes I."/>
            <person name="Dos Anjos Borges L.G."/>
            <person name="Pieper D.H."/>
            <person name="Vainshtein Y."/>
            <person name="Sohn K."/>
            <person name="Engesser K.H."/>
        </authorList>
    </citation>
    <scope>NUCLEOTIDE SEQUENCE</scope>
    <source>
        <strain evidence="1">IBE100</strain>
    </source>
</reference>
<name>A0ABT6GJN7_MYCGU</name>
<comment type="caution">
    <text evidence="1">The sequence shown here is derived from an EMBL/GenBank/DDBJ whole genome shotgun (WGS) entry which is preliminary data.</text>
</comment>
<accession>A0ABT6GJN7</accession>
<dbReference type="Proteomes" id="UP001154266">
    <property type="component" value="Unassembled WGS sequence"/>
</dbReference>
<proteinExistence type="predicted"/>
<protein>
    <submittedName>
        <fullName evidence="1">Type VII secretion target</fullName>
    </submittedName>
</protein>